<evidence type="ECO:0000313" key="6">
    <source>
        <dbReference type="Proteomes" id="UP000321124"/>
    </source>
</evidence>
<dbReference type="SMART" id="SM00267">
    <property type="entry name" value="GGDEF"/>
    <property type="match status" value="1"/>
</dbReference>
<sequence>MRIGNKILVFIAGFCLPAVVLVSYCLGVWFDHRVELLRQDNVQRELANIQQQFRIDVDRLGFLTNIYASPLSHLDSEQLKSLESSWLESSMSGNLSWFILRDGHLQNVFQNDQPIAEANRQEIAKAITTQAKPEFASAYLIGDKGYVVTAVASHPGEYVLLVRQLTERDLLEYAQTSLVDRVSMSNAETTNSTSHSSSVALPSLIGQQPIYLQVDFSDDPFRDVKLSLDWVSLAVILLGIVIVALGYVWLRACLLQPFKSLMQQLALVDPMASVYRPVTSEGNEELSVLANRVNSLLARIYQQKERGKITLESIAEAVILTDVDAKVIYMNPKAESLLDVASSEAVGESLASLLKAGEQLNQAVFHCIRLGETTPQVAKIKLLTATPRIIERSISNVLNHDKEIVGTVVVLRDITEEEVLKRQLQQRANFDGITGLLNRQAFEELLPQFASRAKTIALCYLDLEQFKLINDSCGHAAGDRMLAMVARAIQSCLGPEELLARLGGDEFGLVICDRSALAVVQLLKQISALVSLQVLHDKNCHYKVGLSIGVAFGRAPYINAQELLKDADIACIAAKAKGTNQIHLYDDRDKELTYQRNAPKWAVRIAQAIEENELLLYYQPIRGLGASSKRQRMEILLRIQEPCGRILAPAQFIAAAERFKLMPEIDKEVIRKAFLWLSLNPQLWPDHCISINLSGNSLGAEGMVEYIAQQQHIFDIPSQCVCFEITETTAIQNRQRGMEMLRQLRKLGFSFALDDFGSGFASYGYLRELPVDYVKIDGCFVKNLAVNAKDYAIVKSIQDVCRVMGIETVAEFVENQEIIDRLQVIGINYAQGYAIGRPQPLASYCQQFDMQVAQRA</sequence>
<dbReference type="SMART" id="SM00052">
    <property type="entry name" value="EAL"/>
    <property type="match status" value="1"/>
</dbReference>
<proteinExistence type="predicted"/>
<dbReference type="Pfam" id="PF08448">
    <property type="entry name" value="PAS_4"/>
    <property type="match status" value="1"/>
</dbReference>
<dbReference type="InterPro" id="IPR043128">
    <property type="entry name" value="Rev_trsase/Diguanyl_cyclase"/>
</dbReference>
<dbReference type="NCBIfam" id="TIGR00254">
    <property type="entry name" value="GGDEF"/>
    <property type="match status" value="1"/>
</dbReference>
<dbReference type="Gene3D" id="3.20.20.450">
    <property type="entry name" value="EAL domain"/>
    <property type="match status" value="1"/>
</dbReference>
<accession>A0A5B8QUB4</accession>
<dbReference type="Pfam" id="PF00990">
    <property type="entry name" value="GGDEF"/>
    <property type="match status" value="1"/>
</dbReference>
<dbReference type="Gene3D" id="3.30.450.20">
    <property type="entry name" value="PAS domain"/>
    <property type="match status" value="1"/>
</dbReference>
<dbReference type="KEGG" id="sdeo:D0436_03045"/>
<dbReference type="PROSITE" id="PS50112">
    <property type="entry name" value="PAS"/>
    <property type="match status" value="1"/>
</dbReference>
<feature type="transmembrane region" description="Helical" evidence="1">
    <location>
        <begin position="230"/>
        <end position="250"/>
    </location>
</feature>
<dbReference type="InterPro" id="IPR035919">
    <property type="entry name" value="EAL_sf"/>
</dbReference>
<dbReference type="InterPro" id="IPR029787">
    <property type="entry name" value="Nucleotide_cyclase"/>
</dbReference>
<feature type="transmembrane region" description="Helical" evidence="1">
    <location>
        <begin position="7"/>
        <end position="30"/>
    </location>
</feature>
<dbReference type="Pfam" id="PF00563">
    <property type="entry name" value="EAL"/>
    <property type="match status" value="1"/>
</dbReference>
<feature type="domain" description="EAL" evidence="3">
    <location>
        <begin position="598"/>
        <end position="852"/>
    </location>
</feature>
<evidence type="ECO:0000259" key="3">
    <source>
        <dbReference type="PROSITE" id="PS50883"/>
    </source>
</evidence>
<reference evidence="5 6" key="1">
    <citation type="journal article" date="2019" name="Ecotoxicol. Environ. Saf.">
        <title>Microbial characterization of heavy metal resistant bacterial strains isolated from an electroplating wastewater treatment plant.</title>
        <authorList>
            <person name="Cai X."/>
            <person name="Zheng X."/>
            <person name="Zhang D."/>
            <person name="Iqbal W."/>
            <person name="Liu C."/>
            <person name="Yang B."/>
            <person name="Zhao X."/>
            <person name="Lu X."/>
            <person name="Mao Y."/>
        </authorList>
    </citation>
    <scope>NUCLEOTIDE SEQUENCE [LARGE SCALE GENOMIC DNA]</scope>
    <source>
        <strain evidence="5 6">Ni1-3</strain>
    </source>
</reference>
<dbReference type="InterPro" id="IPR000014">
    <property type="entry name" value="PAS"/>
</dbReference>
<dbReference type="Proteomes" id="UP000321124">
    <property type="component" value="Chromosome"/>
</dbReference>
<dbReference type="PANTHER" id="PTHR33121">
    <property type="entry name" value="CYCLIC DI-GMP PHOSPHODIESTERASE PDEF"/>
    <property type="match status" value="1"/>
</dbReference>
<dbReference type="InterPro" id="IPR000160">
    <property type="entry name" value="GGDEF_dom"/>
</dbReference>
<dbReference type="SUPFAM" id="SSF55073">
    <property type="entry name" value="Nucleotide cyclase"/>
    <property type="match status" value="1"/>
</dbReference>
<dbReference type="PROSITE" id="PS50887">
    <property type="entry name" value="GGDEF"/>
    <property type="match status" value="1"/>
</dbReference>
<dbReference type="Gene3D" id="3.30.70.270">
    <property type="match status" value="1"/>
</dbReference>
<dbReference type="RefSeq" id="WP_208661354.1">
    <property type="nucleotide sequence ID" value="NZ_CP031775.2"/>
</dbReference>
<keyword evidence="1" id="KW-0472">Membrane</keyword>
<dbReference type="AlphaFoldDB" id="A0A5B8QUB4"/>
<dbReference type="CDD" id="cd01948">
    <property type="entry name" value="EAL"/>
    <property type="match status" value="1"/>
</dbReference>
<evidence type="ECO:0000259" key="4">
    <source>
        <dbReference type="PROSITE" id="PS50887"/>
    </source>
</evidence>
<dbReference type="GO" id="GO:0071111">
    <property type="term" value="F:cyclic-guanylate-specific phosphodiesterase activity"/>
    <property type="evidence" value="ECO:0007669"/>
    <property type="project" value="InterPro"/>
</dbReference>
<dbReference type="CDD" id="cd01949">
    <property type="entry name" value="GGDEF"/>
    <property type="match status" value="1"/>
</dbReference>
<dbReference type="CDD" id="cd00130">
    <property type="entry name" value="PAS"/>
    <property type="match status" value="1"/>
</dbReference>
<keyword evidence="1" id="KW-0812">Transmembrane</keyword>
<gene>
    <name evidence="5" type="ORF">D0436_03045</name>
</gene>
<evidence type="ECO:0000259" key="2">
    <source>
        <dbReference type="PROSITE" id="PS50112"/>
    </source>
</evidence>
<dbReference type="EMBL" id="CP031775">
    <property type="protein sequence ID" value="QDZ89516.1"/>
    <property type="molecule type" value="Genomic_DNA"/>
</dbReference>
<dbReference type="SMART" id="SM00091">
    <property type="entry name" value="PAS"/>
    <property type="match status" value="1"/>
</dbReference>
<feature type="domain" description="PAS" evidence="2">
    <location>
        <begin position="303"/>
        <end position="350"/>
    </location>
</feature>
<name>A0A5B8QUB4_9GAMM</name>
<dbReference type="InterPro" id="IPR050706">
    <property type="entry name" value="Cyclic-di-GMP_PDE-like"/>
</dbReference>
<dbReference type="SUPFAM" id="SSF55785">
    <property type="entry name" value="PYP-like sensor domain (PAS domain)"/>
    <property type="match status" value="1"/>
</dbReference>
<organism evidence="5 6">
    <name type="scientific">Shewanella decolorationis</name>
    <dbReference type="NCBI Taxonomy" id="256839"/>
    <lineage>
        <taxon>Bacteria</taxon>
        <taxon>Pseudomonadati</taxon>
        <taxon>Pseudomonadota</taxon>
        <taxon>Gammaproteobacteria</taxon>
        <taxon>Alteromonadales</taxon>
        <taxon>Shewanellaceae</taxon>
        <taxon>Shewanella</taxon>
    </lineage>
</organism>
<dbReference type="InterPro" id="IPR013656">
    <property type="entry name" value="PAS_4"/>
</dbReference>
<keyword evidence="1" id="KW-1133">Transmembrane helix</keyword>
<protein>
    <submittedName>
        <fullName evidence="5">EAL domain-containing protein</fullName>
    </submittedName>
</protein>
<dbReference type="SUPFAM" id="SSF141868">
    <property type="entry name" value="EAL domain-like"/>
    <property type="match status" value="1"/>
</dbReference>
<dbReference type="InterPro" id="IPR035965">
    <property type="entry name" value="PAS-like_dom_sf"/>
</dbReference>
<feature type="domain" description="GGDEF" evidence="4">
    <location>
        <begin position="454"/>
        <end position="587"/>
    </location>
</feature>
<dbReference type="InterPro" id="IPR001633">
    <property type="entry name" value="EAL_dom"/>
</dbReference>
<evidence type="ECO:0000313" key="5">
    <source>
        <dbReference type="EMBL" id="QDZ89516.1"/>
    </source>
</evidence>
<dbReference type="NCBIfam" id="TIGR00229">
    <property type="entry name" value="sensory_box"/>
    <property type="match status" value="1"/>
</dbReference>
<dbReference type="PANTHER" id="PTHR33121:SF23">
    <property type="entry name" value="CYCLIC DI-GMP PHOSPHODIESTERASE PDEB"/>
    <property type="match status" value="1"/>
</dbReference>
<evidence type="ECO:0000256" key="1">
    <source>
        <dbReference type="SAM" id="Phobius"/>
    </source>
</evidence>
<dbReference type="PROSITE" id="PS50883">
    <property type="entry name" value="EAL"/>
    <property type="match status" value="1"/>
</dbReference>